<name>A0A841PRD7_9BACL</name>
<evidence type="ECO:0000313" key="3">
    <source>
        <dbReference type="Proteomes" id="UP000568839"/>
    </source>
</evidence>
<dbReference type="AlphaFoldDB" id="A0A841PRD7"/>
<feature type="transmembrane region" description="Helical" evidence="1">
    <location>
        <begin position="76"/>
        <end position="97"/>
    </location>
</feature>
<keyword evidence="1" id="KW-0812">Transmembrane</keyword>
<feature type="transmembrane region" description="Helical" evidence="1">
    <location>
        <begin position="304"/>
        <end position="327"/>
    </location>
</feature>
<dbReference type="GO" id="GO:0005886">
    <property type="term" value="C:plasma membrane"/>
    <property type="evidence" value="ECO:0007669"/>
    <property type="project" value="TreeGrafter"/>
</dbReference>
<proteinExistence type="predicted"/>
<keyword evidence="3" id="KW-1185">Reference proteome</keyword>
<protein>
    <submittedName>
        <fullName evidence="2">H+/gluconate symporter-like permease</fullName>
    </submittedName>
</protein>
<keyword evidence="1" id="KW-0472">Membrane</keyword>
<comment type="caution">
    <text evidence="2">The sequence shown here is derived from an EMBL/GenBank/DDBJ whole genome shotgun (WGS) entry which is preliminary data.</text>
</comment>
<feature type="transmembrane region" description="Helical" evidence="1">
    <location>
        <begin position="6"/>
        <end position="27"/>
    </location>
</feature>
<feature type="transmembrane region" description="Helical" evidence="1">
    <location>
        <begin position="126"/>
        <end position="143"/>
    </location>
</feature>
<gene>
    <name evidence="2" type="ORF">HNR44_003346</name>
</gene>
<dbReference type="InterPro" id="IPR003474">
    <property type="entry name" value="Glcn_transporter"/>
</dbReference>
<organism evidence="2 3">
    <name type="scientific">Geomicrobium halophilum</name>
    <dbReference type="NCBI Taxonomy" id="549000"/>
    <lineage>
        <taxon>Bacteria</taxon>
        <taxon>Bacillati</taxon>
        <taxon>Bacillota</taxon>
        <taxon>Bacilli</taxon>
        <taxon>Bacillales</taxon>
        <taxon>Geomicrobium</taxon>
    </lineage>
</organism>
<reference evidence="2 3" key="1">
    <citation type="submission" date="2020-08" db="EMBL/GenBank/DDBJ databases">
        <title>Genomic Encyclopedia of Type Strains, Phase IV (KMG-IV): sequencing the most valuable type-strain genomes for metagenomic binning, comparative biology and taxonomic classification.</title>
        <authorList>
            <person name="Goeker M."/>
        </authorList>
    </citation>
    <scope>NUCLEOTIDE SEQUENCE [LARGE SCALE GENOMIC DNA]</scope>
    <source>
        <strain evidence="2 3">DSM 21769</strain>
    </source>
</reference>
<sequence>MILSCAALAYGGVSVFVVVFAIYPLALSMFKEADLPRRLMPATIACGTLTFAMTALPGTPQIQNLIPTDYYHTTAAAAPIMGLSAAIVMGVGGYWYLKWRENKVKMAGETYTEPEKEQEDDIGHPPHVLLSILPLLVVIFTLNVLQWDIVVALLSGIVLIMILSISKFKGFVSAMNSGASGSVLAIINTSAAVGFGTVVQNVPGFARLADGLLSIPGNPLISQAIAANVLAGATGSASGGLGIALEALGERYLQIAETTGPDPEAFHRAASIASGGLDALPHNGAILTLLIVTGMSHKESYADIAVVAVIIPIISIIPAIALASIGIY</sequence>
<dbReference type="GO" id="GO:0015128">
    <property type="term" value="F:gluconate transmembrane transporter activity"/>
    <property type="evidence" value="ECO:0007669"/>
    <property type="project" value="InterPro"/>
</dbReference>
<dbReference type="PANTHER" id="PTHR30354">
    <property type="entry name" value="GNT FAMILY GLUCONATE TRANSPORTER"/>
    <property type="match status" value="1"/>
</dbReference>
<keyword evidence="1" id="KW-1133">Transmembrane helix</keyword>
<evidence type="ECO:0000256" key="1">
    <source>
        <dbReference type="SAM" id="Phobius"/>
    </source>
</evidence>
<evidence type="ECO:0000313" key="2">
    <source>
        <dbReference type="EMBL" id="MBB6451339.1"/>
    </source>
</evidence>
<dbReference type="Proteomes" id="UP000568839">
    <property type="component" value="Unassembled WGS sequence"/>
</dbReference>
<dbReference type="EMBL" id="JACHHJ010000006">
    <property type="protein sequence ID" value="MBB6451339.1"/>
    <property type="molecule type" value="Genomic_DNA"/>
</dbReference>
<dbReference type="PANTHER" id="PTHR30354:SF7">
    <property type="entry name" value="BLL7963 PROTEIN"/>
    <property type="match status" value="1"/>
</dbReference>
<accession>A0A841PRD7</accession>
<feature type="transmembrane region" description="Helical" evidence="1">
    <location>
        <begin position="149"/>
        <end position="166"/>
    </location>
</feature>